<feature type="signal peptide" evidence="2">
    <location>
        <begin position="1"/>
        <end position="28"/>
    </location>
</feature>
<proteinExistence type="predicted"/>
<evidence type="ECO:0000313" key="4">
    <source>
        <dbReference type="Proteomes" id="UP000314294"/>
    </source>
</evidence>
<evidence type="ECO:0000256" key="2">
    <source>
        <dbReference type="SAM" id="SignalP"/>
    </source>
</evidence>
<protein>
    <recommendedName>
        <fullName evidence="5">Secreted protein</fullName>
    </recommendedName>
</protein>
<feature type="chain" id="PRO_5021401497" description="Secreted protein" evidence="2">
    <location>
        <begin position="29"/>
        <end position="127"/>
    </location>
</feature>
<accession>A0A4Z2ISQ0</accession>
<gene>
    <name evidence="3" type="ORF">EYF80_009538</name>
</gene>
<keyword evidence="2" id="KW-0732">Signal</keyword>
<keyword evidence="4" id="KW-1185">Reference proteome</keyword>
<feature type="region of interest" description="Disordered" evidence="1">
    <location>
        <begin position="30"/>
        <end position="62"/>
    </location>
</feature>
<name>A0A4Z2ISQ0_9TELE</name>
<evidence type="ECO:0008006" key="5">
    <source>
        <dbReference type="Google" id="ProtNLM"/>
    </source>
</evidence>
<dbReference type="Proteomes" id="UP000314294">
    <property type="component" value="Unassembled WGS sequence"/>
</dbReference>
<organism evidence="3 4">
    <name type="scientific">Liparis tanakae</name>
    <name type="common">Tanaka's snailfish</name>
    <dbReference type="NCBI Taxonomy" id="230148"/>
    <lineage>
        <taxon>Eukaryota</taxon>
        <taxon>Metazoa</taxon>
        <taxon>Chordata</taxon>
        <taxon>Craniata</taxon>
        <taxon>Vertebrata</taxon>
        <taxon>Euteleostomi</taxon>
        <taxon>Actinopterygii</taxon>
        <taxon>Neopterygii</taxon>
        <taxon>Teleostei</taxon>
        <taxon>Neoteleostei</taxon>
        <taxon>Acanthomorphata</taxon>
        <taxon>Eupercaria</taxon>
        <taxon>Perciformes</taxon>
        <taxon>Cottioidei</taxon>
        <taxon>Cottales</taxon>
        <taxon>Liparidae</taxon>
        <taxon>Liparis</taxon>
    </lineage>
</organism>
<reference evidence="3 4" key="1">
    <citation type="submission" date="2019-03" db="EMBL/GenBank/DDBJ databases">
        <title>First draft genome of Liparis tanakae, snailfish: a comprehensive survey of snailfish specific genes.</title>
        <authorList>
            <person name="Kim W."/>
            <person name="Song I."/>
            <person name="Jeong J.-H."/>
            <person name="Kim D."/>
            <person name="Kim S."/>
            <person name="Ryu S."/>
            <person name="Song J.Y."/>
            <person name="Lee S.K."/>
        </authorList>
    </citation>
    <scope>NUCLEOTIDE SEQUENCE [LARGE SCALE GENOMIC DNA]</scope>
    <source>
        <tissue evidence="3">Muscle</tissue>
    </source>
</reference>
<comment type="caution">
    <text evidence="3">The sequence shown here is derived from an EMBL/GenBank/DDBJ whole genome shotgun (WGS) entry which is preliminary data.</text>
</comment>
<evidence type="ECO:0000313" key="3">
    <source>
        <dbReference type="EMBL" id="TNN80213.1"/>
    </source>
</evidence>
<sequence>MKRVSAPALMACLGRQRVVVAFAALALAAEDDGSGQEEERGGDQQEQAKSSEDPHNLQRNVGGDGQVVLLAGLSRVPVGLACGAELEGADGTLDQLGERRRISFLQLAHGLAGRGRAPRPAWVQQHL</sequence>
<dbReference type="EMBL" id="SRLO01000056">
    <property type="protein sequence ID" value="TNN80213.1"/>
    <property type="molecule type" value="Genomic_DNA"/>
</dbReference>
<evidence type="ECO:0000256" key="1">
    <source>
        <dbReference type="SAM" id="MobiDB-lite"/>
    </source>
</evidence>
<dbReference type="AlphaFoldDB" id="A0A4Z2ISQ0"/>